<dbReference type="EMBL" id="PYMP01000016">
    <property type="protein sequence ID" value="PSU49634.1"/>
    <property type="molecule type" value="Genomic_DNA"/>
</dbReference>
<dbReference type="RefSeq" id="WP_107188961.1">
    <property type="nucleotide sequence ID" value="NZ_PYMN01000001.1"/>
</dbReference>
<dbReference type="EMBL" id="PYMO01000012">
    <property type="protein sequence ID" value="PSU24494.1"/>
    <property type="molecule type" value="Genomic_DNA"/>
</dbReference>
<evidence type="ECO:0008006" key="5">
    <source>
        <dbReference type="Google" id="ProtNLM"/>
    </source>
</evidence>
<dbReference type="Proteomes" id="UP000241405">
    <property type="component" value="Unassembled WGS sequence"/>
</dbReference>
<evidence type="ECO:0000313" key="1">
    <source>
        <dbReference type="EMBL" id="PSU24494.1"/>
    </source>
</evidence>
<name>A0A2T3JKT5_PHOPO</name>
<dbReference type="Proteomes" id="UP000241618">
    <property type="component" value="Unassembled WGS sequence"/>
</dbReference>
<sequence>MTDNLLHKNTTYMAEIAKCYKRVLSDKLGSTGKDLFDCVISGGTFVPSFKDMGDGIIVGRFNYEAVFMFEALPAAKLDPRILMASTATWLLENDIERQGLKLPPPKIDVDAYSSDGTPVSDLEITLTFSEPITMKETTAEMGDVPYNGKWWGIAPYIIHVAEETRVIGHGA</sequence>
<reference evidence="3 4" key="1">
    <citation type="submission" date="2018-03" db="EMBL/GenBank/DDBJ databases">
        <title>Whole genome sequencing of Histamine producing bacteria.</title>
        <authorList>
            <person name="Butler K."/>
        </authorList>
    </citation>
    <scope>NUCLEOTIDE SEQUENCE [LARGE SCALE GENOMIC DNA]</scope>
    <source>
        <strain evidence="2 4">FS-6.1</strain>
        <strain evidence="1 3">FS-6.2</strain>
    </source>
</reference>
<gene>
    <name evidence="2" type="ORF">C9J18_15570</name>
    <name evidence="1" type="ORF">CTM96_12680</name>
</gene>
<dbReference type="InterPro" id="IPR009678">
    <property type="entry name" value="Phage_tail_completion_R"/>
</dbReference>
<dbReference type="Pfam" id="PF06891">
    <property type="entry name" value="P2_Phage_GpR"/>
    <property type="match status" value="1"/>
</dbReference>
<evidence type="ECO:0000313" key="3">
    <source>
        <dbReference type="Proteomes" id="UP000241405"/>
    </source>
</evidence>
<comment type="caution">
    <text evidence="2">The sequence shown here is derived from an EMBL/GenBank/DDBJ whole genome shotgun (WGS) entry which is preliminary data.</text>
</comment>
<protein>
    <recommendedName>
        <fullName evidence="5">Phage tail protein</fullName>
    </recommendedName>
</protein>
<accession>A0A2T3JKT5</accession>
<proteinExistence type="predicted"/>
<dbReference type="AlphaFoldDB" id="A0A2T3JKT5"/>
<keyword evidence="3" id="KW-1185">Reference proteome</keyword>
<evidence type="ECO:0000313" key="4">
    <source>
        <dbReference type="Proteomes" id="UP000241618"/>
    </source>
</evidence>
<evidence type="ECO:0000313" key="2">
    <source>
        <dbReference type="EMBL" id="PSU49634.1"/>
    </source>
</evidence>
<organism evidence="2 4">
    <name type="scientific">Photobacterium phosphoreum</name>
    <dbReference type="NCBI Taxonomy" id="659"/>
    <lineage>
        <taxon>Bacteria</taxon>
        <taxon>Pseudomonadati</taxon>
        <taxon>Pseudomonadota</taxon>
        <taxon>Gammaproteobacteria</taxon>
        <taxon>Vibrionales</taxon>
        <taxon>Vibrionaceae</taxon>
        <taxon>Photobacterium</taxon>
    </lineage>
</organism>